<protein>
    <submittedName>
        <fullName evidence="1">Uncharacterized protein</fullName>
    </submittedName>
</protein>
<organism evidence="1 2">
    <name type="scientific">Zophobas morio</name>
    <dbReference type="NCBI Taxonomy" id="2755281"/>
    <lineage>
        <taxon>Eukaryota</taxon>
        <taxon>Metazoa</taxon>
        <taxon>Ecdysozoa</taxon>
        <taxon>Arthropoda</taxon>
        <taxon>Hexapoda</taxon>
        <taxon>Insecta</taxon>
        <taxon>Pterygota</taxon>
        <taxon>Neoptera</taxon>
        <taxon>Endopterygota</taxon>
        <taxon>Coleoptera</taxon>
        <taxon>Polyphaga</taxon>
        <taxon>Cucujiformia</taxon>
        <taxon>Tenebrionidae</taxon>
        <taxon>Zophobas</taxon>
    </lineage>
</organism>
<dbReference type="EMBL" id="JALNTZ010000002">
    <property type="protein sequence ID" value="KAJ3662842.1"/>
    <property type="molecule type" value="Genomic_DNA"/>
</dbReference>
<proteinExistence type="predicted"/>
<evidence type="ECO:0000313" key="1">
    <source>
        <dbReference type="EMBL" id="KAJ3662842.1"/>
    </source>
</evidence>
<evidence type="ECO:0000313" key="2">
    <source>
        <dbReference type="Proteomes" id="UP001168821"/>
    </source>
</evidence>
<accession>A0AA38MP29</accession>
<dbReference type="AlphaFoldDB" id="A0AA38MP29"/>
<comment type="caution">
    <text evidence="1">The sequence shown here is derived from an EMBL/GenBank/DDBJ whole genome shotgun (WGS) entry which is preliminary data.</text>
</comment>
<name>A0AA38MP29_9CUCU</name>
<keyword evidence="2" id="KW-1185">Reference proteome</keyword>
<gene>
    <name evidence="1" type="ORF">Zmor_007166</name>
</gene>
<sequence length="79" mass="9225">MHLSVYLIARRISKIMLRKKPIRHPGTTPMGRRELSSRYARQERVTSLVTAAKRRSKSLEAEVAMGIRERPRSQKYGFK</sequence>
<dbReference type="Proteomes" id="UP001168821">
    <property type="component" value="Unassembled WGS sequence"/>
</dbReference>
<reference evidence="1" key="1">
    <citation type="journal article" date="2023" name="G3 (Bethesda)">
        <title>Whole genome assemblies of Zophobas morio and Tenebrio molitor.</title>
        <authorList>
            <person name="Kaur S."/>
            <person name="Stinson S.A."/>
            <person name="diCenzo G.C."/>
        </authorList>
    </citation>
    <scope>NUCLEOTIDE SEQUENCE</scope>
    <source>
        <strain evidence="1">QUZm001</strain>
    </source>
</reference>